<dbReference type="InterPro" id="IPR003594">
    <property type="entry name" value="HATPase_dom"/>
</dbReference>
<dbReference type="Gene3D" id="6.10.340.10">
    <property type="match status" value="1"/>
</dbReference>
<dbReference type="GO" id="GO:0016020">
    <property type="term" value="C:membrane"/>
    <property type="evidence" value="ECO:0007669"/>
    <property type="project" value="UniProtKB-SubCell"/>
</dbReference>
<dbReference type="PROSITE" id="PS50109">
    <property type="entry name" value="HIS_KIN"/>
    <property type="match status" value="1"/>
</dbReference>
<comment type="catalytic activity">
    <reaction evidence="1">
        <text>ATP + protein L-histidine = ADP + protein N-phospho-L-histidine.</text>
        <dbReference type="EC" id="2.7.13.3"/>
    </reaction>
</comment>
<dbReference type="SUPFAM" id="SSF47384">
    <property type="entry name" value="Homodimeric domain of signal transducing histidine kinase"/>
    <property type="match status" value="1"/>
</dbReference>
<dbReference type="SUPFAM" id="SSF158472">
    <property type="entry name" value="HAMP domain-like"/>
    <property type="match status" value="1"/>
</dbReference>
<dbReference type="InterPro" id="IPR003660">
    <property type="entry name" value="HAMP_dom"/>
</dbReference>
<evidence type="ECO:0000256" key="2">
    <source>
        <dbReference type="ARBA" id="ARBA00004370"/>
    </source>
</evidence>
<dbReference type="InterPro" id="IPR036097">
    <property type="entry name" value="HisK_dim/P_sf"/>
</dbReference>
<evidence type="ECO:0000313" key="12">
    <source>
        <dbReference type="EMBL" id="KPV54170.1"/>
    </source>
</evidence>
<feature type="domain" description="Histidine kinase" evidence="10">
    <location>
        <begin position="250"/>
        <end position="469"/>
    </location>
</feature>
<evidence type="ECO:0000256" key="9">
    <source>
        <dbReference type="SAM" id="Phobius"/>
    </source>
</evidence>
<dbReference type="InterPro" id="IPR005467">
    <property type="entry name" value="His_kinase_dom"/>
</dbReference>
<dbReference type="InterPro" id="IPR003661">
    <property type="entry name" value="HisK_dim/P_dom"/>
</dbReference>
<keyword evidence="13" id="KW-1185">Reference proteome</keyword>
<dbReference type="InterPro" id="IPR036890">
    <property type="entry name" value="HATPase_C_sf"/>
</dbReference>
<dbReference type="PANTHER" id="PTHR43711">
    <property type="entry name" value="TWO-COMPONENT HISTIDINE KINASE"/>
    <property type="match status" value="1"/>
</dbReference>
<dbReference type="AlphaFoldDB" id="A0A0P9FLS5"/>
<name>A0A0P9FLS5_9CHLR</name>
<keyword evidence="9" id="KW-0472">Membrane</keyword>
<gene>
    <name evidence="12" type="ORF">SE17_05380</name>
</gene>
<dbReference type="PRINTS" id="PR00344">
    <property type="entry name" value="BCTRLSENSOR"/>
</dbReference>
<comment type="caution">
    <text evidence="12">The sequence shown here is derived from an EMBL/GenBank/DDBJ whole genome shotgun (WGS) entry which is preliminary data.</text>
</comment>
<sequence>MKPRLFWTMLLAFTLVIVLSVCGMLGFVALAVSGQWQPAAVRETFREFQQTYALSLGDYYVANGESWVGVEQRFETLPAVGPGNFFDYALADENGQIIASTDTKYPAGTVLSEKDLKGGIVVRARNRQVGTLLFDNGPRGMMQSPPAAPTPPTAPARGPRAVFWPILRSFLIAAGVLVTGLLLMALFFVQRISRPLRTLTVAAQQLATGALDVQVKPAPIREVNELTQAFNSMARSLASADRQRRQMTADIAHELRTPLTIIKGRLEGMQDGVYEAKPEELERLLGETALLERLIEDLRLLALAENGQLPLYREPIDPRELLDNAHNAFARQAAEQHVALAVDAPDDLPALDADPQRLAQVLANLVANALRYTPEGGSITLGAHTAGQEGADVVVLEVRDTGAGIPADDLPHVFDRFYRADRSRARSSGGTGLGLAIARQIVLSHGGTIQASSTEGQGTTMTITLPLEGSAALVV</sequence>
<evidence type="ECO:0000256" key="5">
    <source>
        <dbReference type="ARBA" id="ARBA00022679"/>
    </source>
</evidence>
<reference evidence="12 13" key="1">
    <citation type="submission" date="2015-09" db="EMBL/GenBank/DDBJ databases">
        <title>Draft genome sequence of Kouleothrix aurantiaca JCM 19913.</title>
        <authorList>
            <person name="Hemp J."/>
        </authorList>
    </citation>
    <scope>NUCLEOTIDE SEQUENCE [LARGE SCALE GENOMIC DNA]</scope>
    <source>
        <strain evidence="12 13">COM-B</strain>
    </source>
</reference>
<dbReference type="GO" id="GO:0000155">
    <property type="term" value="F:phosphorelay sensor kinase activity"/>
    <property type="evidence" value="ECO:0007669"/>
    <property type="project" value="InterPro"/>
</dbReference>
<dbReference type="PROSITE" id="PS50885">
    <property type="entry name" value="HAMP"/>
    <property type="match status" value="1"/>
</dbReference>
<dbReference type="SMART" id="SM00304">
    <property type="entry name" value="HAMP"/>
    <property type="match status" value="1"/>
</dbReference>
<dbReference type="SUPFAM" id="SSF55874">
    <property type="entry name" value="ATPase domain of HSP90 chaperone/DNA topoisomerase II/histidine kinase"/>
    <property type="match status" value="1"/>
</dbReference>
<evidence type="ECO:0000259" key="10">
    <source>
        <dbReference type="PROSITE" id="PS50109"/>
    </source>
</evidence>
<dbReference type="InterPro" id="IPR050736">
    <property type="entry name" value="Sensor_HK_Regulatory"/>
</dbReference>
<protein>
    <recommendedName>
        <fullName evidence="3">histidine kinase</fullName>
        <ecNumber evidence="3">2.7.13.3</ecNumber>
    </recommendedName>
</protein>
<dbReference type="Pfam" id="PF02518">
    <property type="entry name" value="HATPase_c"/>
    <property type="match status" value="1"/>
</dbReference>
<comment type="subcellular location">
    <subcellularLocation>
        <location evidence="2">Membrane</location>
    </subcellularLocation>
</comment>
<keyword evidence="9" id="KW-0812">Transmembrane</keyword>
<evidence type="ECO:0000256" key="4">
    <source>
        <dbReference type="ARBA" id="ARBA00022553"/>
    </source>
</evidence>
<feature type="region of interest" description="Disordered" evidence="8">
    <location>
        <begin position="135"/>
        <end position="154"/>
    </location>
</feature>
<dbReference type="Proteomes" id="UP000050509">
    <property type="component" value="Unassembled WGS sequence"/>
</dbReference>
<keyword evidence="4" id="KW-0597">Phosphoprotein</keyword>
<feature type="domain" description="HAMP" evidence="11">
    <location>
        <begin position="190"/>
        <end position="242"/>
    </location>
</feature>
<evidence type="ECO:0000313" key="13">
    <source>
        <dbReference type="Proteomes" id="UP000050509"/>
    </source>
</evidence>
<dbReference type="Gene3D" id="1.10.287.130">
    <property type="match status" value="1"/>
</dbReference>
<dbReference type="CDD" id="cd00082">
    <property type="entry name" value="HisKA"/>
    <property type="match status" value="1"/>
</dbReference>
<evidence type="ECO:0000259" key="11">
    <source>
        <dbReference type="PROSITE" id="PS50885"/>
    </source>
</evidence>
<accession>A0A0P9FLS5</accession>
<dbReference type="Pfam" id="PF00512">
    <property type="entry name" value="HisKA"/>
    <property type="match status" value="1"/>
</dbReference>
<proteinExistence type="predicted"/>
<dbReference type="EC" id="2.7.13.3" evidence="3"/>
<organism evidence="12 13">
    <name type="scientific">Kouleothrix aurantiaca</name>
    <dbReference type="NCBI Taxonomy" id="186479"/>
    <lineage>
        <taxon>Bacteria</taxon>
        <taxon>Bacillati</taxon>
        <taxon>Chloroflexota</taxon>
        <taxon>Chloroflexia</taxon>
        <taxon>Chloroflexales</taxon>
        <taxon>Roseiflexineae</taxon>
        <taxon>Roseiflexaceae</taxon>
        <taxon>Kouleothrix</taxon>
    </lineage>
</organism>
<dbReference type="Pfam" id="PF00672">
    <property type="entry name" value="HAMP"/>
    <property type="match status" value="1"/>
</dbReference>
<keyword evidence="9" id="KW-1133">Transmembrane helix</keyword>
<dbReference type="InterPro" id="IPR004358">
    <property type="entry name" value="Sig_transdc_His_kin-like_C"/>
</dbReference>
<dbReference type="SMART" id="SM00387">
    <property type="entry name" value="HATPase_c"/>
    <property type="match status" value="1"/>
</dbReference>
<keyword evidence="7" id="KW-0902">Two-component regulatory system</keyword>
<evidence type="ECO:0000256" key="1">
    <source>
        <dbReference type="ARBA" id="ARBA00000085"/>
    </source>
</evidence>
<keyword evidence="6" id="KW-0418">Kinase</keyword>
<dbReference type="SMART" id="SM00388">
    <property type="entry name" value="HisKA"/>
    <property type="match status" value="1"/>
</dbReference>
<keyword evidence="5" id="KW-0808">Transferase</keyword>
<feature type="transmembrane region" description="Helical" evidence="9">
    <location>
        <begin position="162"/>
        <end position="189"/>
    </location>
</feature>
<dbReference type="Gene3D" id="3.30.565.10">
    <property type="entry name" value="Histidine kinase-like ATPase, C-terminal domain"/>
    <property type="match status" value="1"/>
</dbReference>
<dbReference type="FunFam" id="3.30.565.10:FF:000006">
    <property type="entry name" value="Sensor histidine kinase WalK"/>
    <property type="match status" value="1"/>
</dbReference>
<dbReference type="CDD" id="cd06225">
    <property type="entry name" value="HAMP"/>
    <property type="match status" value="1"/>
</dbReference>
<evidence type="ECO:0000256" key="6">
    <source>
        <dbReference type="ARBA" id="ARBA00022777"/>
    </source>
</evidence>
<dbReference type="CDD" id="cd00075">
    <property type="entry name" value="HATPase"/>
    <property type="match status" value="1"/>
</dbReference>
<evidence type="ECO:0000256" key="7">
    <source>
        <dbReference type="ARBA" id="ARBA00023012"/>
    </source>
</evidence>
<dbReference type="EMBL" id="LJCR01000101">
    <property type="protein sequence ID" value="KPV54170.1"/>
    <property type="molecule type" value="Genomic_DNA"/>
</dbReference>
<evidence type="ECO:0000256" key="8">
    <source>
        <dbReference type="SAM" id="MobiDB-lite"/>
    </source>
</evidence>
<dbReference type="PANTHER" id="PTHR43711:SF1">
    <property type="entry name" value="HISTIDINE KINASE 1"/>
    <property type="match status" value="1"/>
</dbReference>
<evidence type="ECO:0000256" key="3">
    <source>
        <dbReference type="ARBA" id="ARBA00012438"/>
    </source>
</evidence>